<gene>
    <name evidence="7" type="ORF">GCM10023168_04870</name>
</gene>
<dbReference type="Pfam" id="PF03372">
    <property type="entry name" value="Exo_endo_phos"/>
    <property type="match status" value="1"/>
</dbReference>
<keyword evidence="5" id="KW-0460">Magnesium</keyword>
<dbReference type="InterPro" id="IPR005135">
    <property type="entry name" value="Endo/exonuclease/phosphatase"/>
</dbReference>
<proteinExistence type="inferred from homology"/>
<evidence type="ECO:0000259" key="6">
    <source>
        <dbReference type="Pfam" id="PF03372"/>
    </source>
</evidence>
<accession>A0ABP8JZS9</accession>
<evidence type="ECO:0000256" key="3">
    <source>
        <dbReference type="ARBA" id="ARBA00022723"/>
    </source>
</evidence>
<dbReference type="Gene3D" id="3.60.10.10">
    <property type="entry name" value="Endonuclease/exonuclease/phosphatase"/>
    <property type="match status" value="1"/>
</dbReference>
<organism evidence="7 8">
    <name type="scientific">Fodinibacter luteus</name>
    <dbReference type="NCBI Taxonomy" id="552064"/>
    <lineage>
        <taxon>Bacteria</taxon>
        <taxon>Bacillati</taxon>
        <taxon>Actinomycetota</taxon>
        <taxon>Actinomycetes</taxon>
        <taxon>Micrococcales</taxon>
        <taxon>Intrasporangiaceae</taxon>
        <taxon>Fodinibacter (ex Wang et al. 2009)</taxon>
    </lineage>
</organism>
<dbReference type="RefSeq" id="WP_345201873.1">
    <property type="nucleotide sequence ID" value="NZ_BAABGM010000002.1"/>
</dbReference>
<keyword evidence="4" id="KW-0378">Hydrolase</keyword>
<dbReference type="PROSITE" id="PS51435">
    <property type="entry name" value="AP_NUCLEASE_F1_4"/>
    <property type="match status" value="1"/>
</dbReference>
<evidence type="ECO:0000256" key="4">
    <source>
        <dbReference type="ARBA" id="ARBA00022801"/>
    </source>
</evidence>
<evidence type="ECO:0000313" key="7">
    <source>
        <dbReference type="EMBL" id="GAA4398610.1"/>
    </source>
</evidence>
<dbReference type="InterPro" id="IPR037493">
    <property type="entry name" value="ExoIII-like"/>
</dbReference>
<dbReference type="InterPro" id="IPR004808">
    <property type="entry name" value="AP_endonuc_1"/>
</dbReference>
<evidence type="ECO:0000256" key="1">
    <source>
        <dbReference type="ARBA" id="ARBA00001946"/>
    </source>
</evidence>
<feature type="domain" description="Endonuclease/exonuclease/phosphatase" evidence="6">
    <location>
        <begin position="4"/>
        <end position="257"/>
    </location>
</feature>
<protein>
    <submittedName>
        <fullName evidence="7">Exodeoxyribonuclease III</fullName>
    </submittedName>
</protein>
<evidence type="ECO:0000256" key="5">
    <source>
        <dbReference type="ARBA" id="ARBA00022842"/>
    </source>
</evidence>
<dbReference type="NCBIfam" id="TIGR00633">
    <property type="entry name" value="xth"/>
    <property type="match status" value="1"/>
</dbReference>
<evidence type="ECO:0000256" key="2">
    <source>
        <dbReference type="ARBA" id="ARBA00007092"/>
    </source>
</evidence>
<keyword evidence="3" id="KW-0479">Metal-binding</keyword>
<dbReference type="PANTHER" id="PTHR43250">
    <property type="entry name" value="EXODEOXYRIBONUCLEASE III"/>
    <property type="match status" value="1"/>
</dbReference>
<comment type="cofactor">
    <cofactor evidence="1">
        <name>Mg(2+)</name>
        <dbReference type="ChEBI" id="CHEBI:18420"/>
    </cofactor>
</comment>
<dbReference type="SUPFAM" id="SSF56219">
    <property type="entry name" value="DNase I-like"/>
    <property type="match status" value="1"/>
</dbReference>
<evidence type="ECO:0000313" key="8">
    <source>
        <dbReference type="Proteomes" id="UP001500945"/>
    </source>
</evidence>
<comment type="similarity">
    <text evidence="2">Belongs to the DNA repair enzymes AP/ExoA family.</text>
</comment>
<keyword evidence="8" id="KW-1185">Reference proteome</keyword>
<dbReference type="EMBL" id="BAABGM010000002">
    <property type="protein sequence ID" value="GAA4398610.1"/>
    <property type="molecule type" value="Genomic_DNA"/>
</dbReference>
<dbReference type="PANTHER" id="PTHR43250:SF2">
    <property type="entry name" value="EXODEOXYRIBONUCLEASE III"/>
    <property type="match status" value="1"/>
</dbReference>
<name>A0ABP8JZS9_9MICO</name>
<sequence>MLLVTANVNGIRAALRRGGIAWLEAAAPDVVTLQEVRADDAQLVAALAGTAFEGWHVAHAPCGAKGRAGVAVLSRTEPVAVRTGVGVAEFDGSGRWVEADVPVGEAVVTVASAYVHTGEAGTPRQDEKLRFLDAVGARLARWSEEGRHAVLTGDLNVAHRVDDLKNWKGNRGKSGFLPEEQAHLDTWIATHGFVDVHRHLHGPGPGPYTWWSWRGKAFDTDAGWRIDYQLASAPLAARAVSVEVGRAPAYAQRWSDHAPVSVRYAL</sequence>
<dbReference type="NCBIfam" id="TIGR00195">
    <property type="entry name" value="exoDNase_III"/>
    <property type="match status" value="1"/>
</dbReference>
<reference evidence="8" key="1">
    <citation type="journal article" date="2019" name="Int. J. Syst. Evol. Microbiol.">
        <title>The Global Catalogue of Microorganisms (GCM) 10K type strain sequencing project: providing services to taxonomists for standard genome sequencing and annotation.</title>
        <authorList>
            <consortium name="The Broad Institute Genomics Platform"/>
            <consortium name="The Broad Institute Genome Sequencing Center for Infectious Disease"/>
            <person name="Wu L."/>
            <person name="Ma J."/>
        </authorList>
    </citation>
    <scope>NUCLEOTIDE SEQUENCE [LARGE SCALE GENOMIC DNA]</scope>
    <source>
        <strain evidence="8">JCM 17809</strain>
    </source>
</reference>
<dbReference type="CDD" id="cd10281">
    <property type="entry name" value="Nape_like_AP-endo"/>
    <property type="match status" value="1"/>
</dbReference>
<dbReference type="InterPro" id="IPR036691">
    <property type="entry name" value="Endo/exonu/phosph_ase_sf"/>
</dbReference>
<dbReference type="Proteomes" id="UP001500945">
    <property type="component" value="Unassembled WGS sequence"/>
</dbReference>
<comment type="caution">
    <text evidence="7">The sequence shown here is derived from an EMBL/GenBank/DDBJ whole genome shotgun (WGS) entry which is preliminary data.</text>
</comment>